<name>A0A372L801_9BACI</name>
<reference evidence="1 2" key="1">
    <citation type="submission" date="2018-08" db="EMBL/GenBank/DDBJ databases">
        <title>Bacillus chawlae sp. nov., Bacillus glennii sp. nov., and Bacillus saganii sp. nov. Isolated from the Vehicle Assembly Building at Kennedy Space Center where the Viking Spacecraft were Assembled.</title>
        <authorList>
            <person name="Seuylemezian A."/>
            <person name="Vaishampayan P."/>
        </authorList>
    </citation>
    <scope>NUCLEOTIDE SEQUENCE [LARGE SCALE GENOMIC DNA]</scope>
    <source>
        <strain evidence="1 2">V44-8</strain>
    </source>
</reference>
<dbReference type="AlphaFoldDB" id="A0A372L801"/>
<evidence type="ECO:0000313" key="1">
    <source>
        <dbReference type="EMBL" id="RFU61434.1"/>
    </source>
</evidence>
<accession>A0A372L801</accession>
<protein>
    <submittedName>
        <fullName evidence="1">Uncharacterized protein</fullName>
    </submittedName>
</protein>
<sequence length="110" mass="12764">MSKKTDLTKKLYKELGLMDRVDVHAIRQAAILQEFESNVGARVLILMAPYPFLIIGTIMDISYDVILIKTEVTNVSELDNELFRIHLDQVDVFFIENERHKIPELKEDNC</sequence>
<dbReference type="EMBL" id="QVTD01000015">
    <property type="protein sequence ID" value="RFU61434.1"/>
    <property type="molecule type" value="Genomic_DNA"/>
</dbReference>
<organism evidence="1 2">
    <name type="scientific">Peribacillus glennii</name>
    <dbReference type="NCBI Taxonomy" id="2303991"/>
    <lineage>
        <taxon>Bacteria</taxon>
        <taxon>Bacillati</taxon>
        <taxon>Bacillota</taxon>
        <taxon>Bacilli</taxon>
        <taxon>Bacillales</taxon>
        <taxon>Bacillaceae</taxon>
        <taxon>Peribacillus</taxon>
    </lineage>
</organism>
<gene>
    <name evidence="1" type="ORF">D0466_18300</name>
</gene>
<dbReference type="OrthoDB" id="2439638at2"/>
<keyword evidence="2" id="KW-1185">Reference proteome</keyword>
<dbReference type="RefSeq" id="WP_117323981.1">
    <property type="nucleotide sequence ID" value="NZ_QVTD01000015.1"/>
</dbReference>
<proteinExistence type="predicted"/>
<dbReference type="Proteomes" id="UP000262939">
    <property type="component" value="Unassembled WGS sequence"/>
</dbReference>
<comment type="caution">
    <text evidence="1">The sequence shown here is derived from an EMBL/GenBank/DDBJ whole genome shotgun (WGS) entry which is preliminary data.</text>
</comment>
<evidence type="ECO:0000313" key="2">
    <source>
        <dbReference type="Proteomes" id="UP000262939"/>
    </source>
</evidence>